<reference evidence="5 6" key="1">
    <citation type="journal article" date="2023" name="Ecotoxicol. Environ. Saf.">
        <title>Mercury remediation potential of mercury-resistant strain Rheinheimera metallidurans sp. nov. isolated from a municipal waste dumping site.</title>
        <authorList>
            <person name="Yadav V."/>
            <person name="Manjhi A."/>
            <person name="Vadakedath N."/>
        </authorList>
    </citation>
    <scope>NUCLEOTIDE SEQUENCE [LARGE SCALE GENOMIC DNA]</scope>
    <source>
        <strain evidence="5 6">E-49</strain>
    </source>
</reference>
<evidence type="ECO:0000256" key="3">
    <source>
        <dbReference type="SAM" id="Coils"/>
    </source>
</evidence>
<gene>
    <name evidence="5" type="ORF">MN202_06275</name>
</gene>
<organism evidence="5 6">
    <name type="scientific">Rheinheimera muenzenbergensis</name>
    <dbReference type="NCBI Taxonomy" id="1193628"/>
    <lineage>
        <taxon>Bacteria</taxon>
        <taxon>Pseudomonadati</taxon>
        <taxon>Pseudomonadota</taxon>
        <taxon>Gammaproteobacteria</taxon>
        <taxon>Chromatiales</taxon>
        <taxon>Chromatiaceae</taxon>
        <taxon>Rheinheimera</taxon>
    </lineage>
</organism>
<keyword evidence="1 2" id="KW-0597">Phosphoprotein</keyword>
<dbReference type="SUPFAM" id="SSF55874">
    <property type="entry name" value="ATPase domain of HSP90 chaperone/DNA topoisomerase II/histidine kinase"/>
    <property type="match status" value="1"/>
</dbReference>
<dbReference type="Pfam" id="PF00072">
    <property type="entry name" value="Response_reg"/>
    <property type="match status" value="1"/>
</dbReference>
<keyword evidence="3" id="KW-0175">Coiled coil</keyword>
<dbReference type="Proteomes" id="UP001375382">
    <property type="component" value="Unassembled WGS sequence"/>
</dbReference>
<keyword evidence="6" id="KW-1185">Reference proteome</keyword>
<evidence type="ECO:0000256" key="1">
    <source>
        <dbReference type="ARBA" id="ARBA00022553"/>
    </source>
</evidence>
<comment type="caution">
    <text evidence="5">The sequence shown here is derived from an EMBL/GenBank/DDBJ whole genome shotgun (WGS) entry which is preliminary data.</text>
</comment>
<feature type="coiled-coil region" evidence="3">
    <location>
        <begin position="225"/>
        <end position="262"/>
    </location>
</feature>
<evidence type="ECO:0000256" key="2">
    <source>
        <dbReference type="PROSITE-ProRule" id="PRU00169"/>
    </source>
</evidence>
<evidence type="ECO:0000313" key="6">
    <source>
        <dbReference type="Proteomes" id="UP001375382"/>
    </source>
</evidence>
<dbReference type="InterPro" id="IPR036890">
    <property type="entry name" value="HATPase_C_sf"/>
</dbReference>
<name>A0ABU8C4I9_9GAMM</name>
<dbReference type="PANTHER" id="PTHR45339">
    <property type="entry name" value="HYBRID SIGNAL TRANSDUCTION HISTIDINE KINASE J"/>
    <property type="match status" value="1"/>
</dbReference>
<dbReference type="Gene3D" id="3.40.50.2300">
    <property type="match status" value="1"/>
</dbReference>
<dbReference type="InterPro" id="IPR001789">
    <property type="entry name" value="Sig_transdc_resp-reg_receiver"/>
</dbReference>
<evidence type="ECO:0000259" key="4">
    <source>
        <dbReference type="PROSITE" id="PS50110"/>
    </source>
</evidence>
<feature type="domain" description="Response regulatory" evidence="4">
    <location>
        <begin position="575"/>
        <end position="691"/>
    </location>
</feature>
<dbReference type="InterPro" id="IPR011006">
    <property type="entry name" value="CheY-like_superfamily"/>
</dbReference>
<accession>A0ABU8C4I9</accession>
<dbReference type="RefSeq" id="WP_335735244.1">
    <property type="nucleotide sequence ID" value="NZ_JALAAR010000004.1"/>
</dbReference>
<dbReference type="CDD" id="cd17546">
    <property type="entry name" value="REC_hyHK_CKI1_RcsC-like"/>
    <property type="match status" value="1"/>
</dbReference>
<dbReference type="PANTHER" id="PTHR45339:SF3">
    <property type="entry name" value="HISTIDINE KINASE"/>
    <property type="match status" value="1"/>
</dbReference>
<sequence length="701" mass="78202">MALFTGCWHYYDRTTQQQAQLQQFAGTVQLGVVPLLKNRDQALVQAQLNHLRYVSALPITAMAIYDQQHRLLAATDSADTLFSFKPEQAVTAFAIQRYGQQWLVQQPLTDSLSNKQPPASEQERAYLLLLVAYQLSYTDWLIPLLIVGFIGLMVLKALHNTLQQAASRQHTDVSLLTHKLSQLRQGQLGIRIDEELVPELSPLKQALNEFAVQYDSSGLQAKAELKQMALRCTQEESRRQQLQQQLTDLQQDRQRLQQLLKLRLTNLRQLSQHSADMEAEQLQSALTGLTNLLCLEHNIACDEAKPLQLTKLVAAAVATVQHRLVAQRIDLQIIESDGLAAHQIELAETQLHMLLVALLQLTARVSAASELVLRLGLGGDAQAMLQISVTCNGNGIPARVVQLLNAADVKPLQWHEADIGCIIAVRQQCAASMSVQSLEGLGSTLTLELPVNLTEVASRQFQHLLLFDNSALLPERVHSLNTVAQNVVSCADIAELRRKSKQHNYDLTLIFLPEPAELLQWQQLLADSVVNGPCLFYARVAEQGIWQETLKQTIQPAAFCLQHLAALDRQSELPQLLVVDDNPTNLAFVRVLLQSQPVRLVTAASGNDALQLCRQQRFDIVLLDIQLPDISGIDVAMQLRQLPGYQQLPILAFTAHALEQEIATFKHAGMNDVILKPLDATKLEQIMYWCSKVKLDNVSQE</sequence>
<feature type="modified residue" description="4-aspartylphosphate" evidence="2">
    <location>
        <position position="624"/>
    </location>
</feature>
<protein>
    <submittedName>
        <fullName evidence="5">Response regulator</fullName>
    </submittedName>
</protein>
<proteinExistence type="predicted"/>
<evidence type="ECO:0000313" key="5">
    <source>
        <dbReference type="EMBL" id="MEH8016827.1"/>
    </source>
</evidence>
<dbReference type="EMBL" id="JALAAR010000004">
    <property type="protein sequence ID" value="MEH8016827.1"/>
    <property type="molecule type" value="Genomic_DNA"/>
</dbReference>
<dbReference type="PROSITE" id="PS50110">
    <property type="entry name" value="RESPONSE_REGULATORY"/>
    <property type="match status" value="1"/>
</dbReference>
<dbReference type="SMART" id="SM00448">
    <property type="entry name" value="REC"/>
    <property type="match status" value="1"/>
</dbReference>
<dbReference type="SUPFAM" id="SSF52172">
    <property type="entry name" value="CheY-like"/>
    <property type="match status" value="1"/>
</dbReference>